<feature type="compositionally biased region" description="Basic and acidic residues" evidence="1">
    <location>
        <begin position="90"/>
        <end position="111"/>
    </location>
</feature>
<accession>A0A2Z7A1M5</accession>
<reference evidence="2 3" key="1">
    <citation type="journal article" date="2015" name="Proc. Natl. Acad. Sci. U.S.A.">
        <title>The resurrection genome of Boea hygrometrica: A blueprint for survival of dehydration.</title>
        <authorList>
            <person name="Xiao L."/>
            <person name="Yang G."/>
            <person name="Zhang L."/>
            <person name="Yang X."/>
            <person name="Zhao S."/>
            <person name="Ji Z."/>
            <person name="Zhou Q."/>
            <person name="Hu M."/>
            <person name="Wang Y."/>
            <person name="Chen M."/>
            <person name="Xu Y."/>
            <person name="Jin H."/>
            <person name="Xiao X."/>
            <person name="Hu G."/>
            <person name="Bao F."/>
            <person name="Hu Y."/>
            <person name="Wan P."/>
            <person name="Li L."/>
            <person name="Deng X."/>
            <person name="Kuang T."/>
            <person name="Xiang C."/>
            <person name="Zhu J.K."/>
            <person name="Oliver M.J."/>
            <person name="He Y."/>
        </authorList>
    </citation>
    <scope>NUCLEOTIDE SEQUENCE [LARGE SCALE GENOMIC DNA]</scope>
    <source>
        <strain evidence="3">cv. XS01</strain>
    </source>
</reference>
<sequence>MMNKVARSSSRAGKERNKSSSRADEKRALNESREEKSSDELSVMNKSEWSKAGQGQTISGNISADATSWCTEPSWLRSNQLSQQRRSRLSSREEVGQNDKQRDLNTQHYTD</sequence>
<feature type="region of interest" description="Disordered" evidence="1">
    <location>
        <begin position="1"/>
        <end position="60"/>
    </location>
</feature>
<feature type="compositionally biased region" description="Polar residues" evidence="1">
    <location>
        <begin position="1"/>
        <end position="11"/>
    </location>
</feature>
<gene>
    <name evidence="2" type="ORF">F511_46127</name>
</gene>
<feature type="compositionally biased region" description="Basic and acidic residues" evidence="1">
    <location>
        <begin position="12"/>
        <end position="39"/>
    </location>
</feature>
<dbReference type="Proteomes" id="UP000250235">
    <property type="component" value="Unassembled WGS sequence"/>
</dbReference>
<protein>
    <submittedName>
        <fullName evidence="2">Uncharacterized protein</fullName>
    </submittedName>
</protein>
<evidence type="ECO:0000313" key="2">
    <source>
        <dbReference type="EMBL" id="KZT76848.1"/>
    </source>
</evidence>
<keyword evidence="3" id="KW-1185">Reference proteome</keyword>
<feature type="region of interest" description="Disordered" evidence="1">
    <location>
        <begin position="76"/>
        <end position="111"/>
    </location>
</feature>
<organism evidence="2 3">
    <name type="scientific">Dorcoceras hygrometricum</name>
    <dbReference type="NCBI Taxonomy" id="472368"/>
    <lineage>
        <taxon>Eukaryota</taxon>
        <taxon>Viridiplantae</taxon>
        <taxon>Streptophyta</taxon>
        <taxon>Embryophyta</taxon>
        <taxon>Tracheophyta</taxon>
        <taxon>Spermatophyta</taxon>
        <taxon>Magnoliopsida</taxon>
        <taxon>eudicotyledons</taxon>
        <taxon>Gunneridae</taxon>
        <taxon>Pentapetalae</taxon>
        <taxon>asterids</taxon>
        <taxon>lamiids</taxon>
        <taxon>Lamiales</taxon>
        <taxon>Gesneriaceae</taxon>
        <taxon>Didymocarpoideae</taxon>
        <taxon>Trichosporeae</taxon>
        <taxon>Loxocarpinae</taxon>
        <taxon>Dorcoceras</taxon>
    </lineage>
</organism>
<evidence type="ECO:0000313" key="3">
    <source>
        <dbReference type="Proteomes" id="UP000250235"/>
    </source>
</evidence>
<dbReference type="AlphaFoldDB" id="A0A2Z7A1M5"/>
<proteinExistence type="predicted"/>
<evidence type="ECO:0000256" key="1">
    <source>
        <dbReference type="SAM" id="MobiDB-lite"/>
    </source>
</evidence>
<dbReference type="EMBL" id="KV087822">
    <property type="protein sequence ID" value="KZT76848.1"/>
    <property type="molecule type" value="Genomic_DNA"/>
</dbReference>
<name>A0A2Z7A1M5_9LAMI</name>